<sequence length="403" mass="46658">MYRVTLEDGKTIKCTQNHKILTPYGWRILAQLSIGSEVMVNGQSLESADKIYQDKEWLKTHFDKGLRPKDIAAIAGCSTESIKKWAYRHNLSWDKSVWNKGIQYNINLSDEERERRRQHIEAVTKSRIANGSIASGENHPSWKGLPIEKRAYNWLKYHRGEIIAQKGGKCQSCGALNKLHCHHIKPISDYPELAFEFSNFEVLCASCHVRHHKKGVKNPLCAHPKKIIAIEYVGVEPTYDLVMQAPNHNFVADGIVVHNSGRYSGRRIIEAAKGLKDIEEVFYLRPVDYYTDRQGKAYLYTPEQRKQDLDWCMEAAKRYQVLIEQGYSEEQARGIIPFDIRQNFIISFNARSFMHILDLRAKPNAQLECQEFCELIWVHFREWVPAIAAWYKKNRLGKGRLAP</sequence>
<feature type="domain" description="Hint" evidence="1">
    <location>
        <begin position="222"/>
        <end position="265"/>
    </location>
</feature>
<name>A0ABT2MK78_9CYAN</name>
<dbReference type="RefSeq" id="WP_368004864.1">
    <property type="nucleotide sequence ID" value="NZ_JAMXFF010000002.1"/>
</dbReference>
<dbReference type="InterPro" id="IPR030934">
    <property type="entry name" value="Intein_C"/>
</dbReference>
<dbReference type="EC" id="2.1.1.148" evidence="3"/>
<dbReference type="SMART" id="SM00507">
    <property type="entry name" value="HNHc"/>
    <property type="match status" value="1"/>
</dbReference>
<feature type="domain" description="HNH nuclease" evidence="2">
    <location>
        <begin position="158"/>
        <end position="209"/>
    </location>
</feature>
<keyword evidence="3" id="KW-0808">Transferase</keyword>
<comment type="caution">
    <text evidence="3">The sequence shown here is derived from an EMBL/GenBank/DDBJ whole genome shotgun (WGS) entry which is preliminary data.</text>
</comment>
<evidence type="ECO:0000313" key="4">
    <source>
        <dbReference type="Proteomes" id="UP001525890"/>
    </source>
</evidence>
<dbReference type="GO" id="GO:0050797">
    <property type="term" value="F:thymidylate synthase (FAD) activity"/>
    <property type="evidence" value="ECO:0007669"/>
    <property type="project" value="UniProtKB-EC"/>
</dbReference>
<dbReference type="InterPro" id="IPR002711">
    <property type="entry name" value="HNH"/>
</dbReference>
<reference evidence="3 4" key="1">
    <citation type="journal article" date="2022" name="Front. Microbiol.">
        <title>High genomic differentiation and limited gene flow indicate recent cryptic speciation within the genus Laspinema (cyanobacteria).</title>
        <authorList>
            <person name="Stanojkovic A."/>
            <person name="Skoupy S."/>
            <person name="Skaloud P."/>
            <person name="Dvorak P."/>
        </authorList>
    </citation>
    <scope>NUCLEOTIDE SEQUENCE [LARGE SCALE GENOMIC DNA]</scope>
    <source>
        <strain evidence="3 4">D2a</strain>
    </source>
</reference>
<dbReference type="Gene3D" id="2.170.16.10">
    <property type="entry name" value="Hedgehog/Intein (Hint) domain"/>
    <property type="match status" value="1"/>
</dbReference>
<proteinExistence type="predicted"/>
<dbReference type="Gene3D" id="3.30.1360.170">
    <property type="match status" value="1"/>
</dbReference>
<dbReference type="InterPro" id="IPR006141">
    <property type="entry name" value="Intein_N"/>
</dbReference>
<dbReference type="InterPro" id="IPR003586">
    <property type="entry name" value="Hint_dom_C"/>
</dbReference>
<dbReference type="PROSITE" id="PS51331">
    <property type="entry name" value="THYX"/>
    <property type="match status" value="1"/>
</dbReference>
<dbReference type="NCBIfam" id="TIGR01443">
    <property type="entry name" value="intein_Cterm"/>
    <property type="match status" value="1"/>
</dbReference>
<evidence type="ECO:0000259" key="1">
    <source>
        <dbReference type="SMART" id="SM00305"/>
    </source>
</evidence>
<keyword evidence="3" id="KW-0489">Methyltransferase</keyword>
<dbReference type="InterPro" id="IPR003615">
    <property type="entry name" value="HNH_nuc"/>
</dbReference>
<dbReference type="SUPFAM" id="SSF51294">
    <property type="entry name" value="Hedgehog/intein (Hint) domain"/>
    <property type="match status" value="1"/>
</dbReference>
<dbReference type="PANTHER" id="PTHR34934">
    <property type="entry name" value="FLAVIN-DEPENDENT THYMIDYLATE SYNTHASE"/>
    <property type="match status" value="1"/>
</dbReference>
<protein>
    <submittedName>
        <fullName evidence="3">FAD-dependent thymidylate synthase</fullName>
        <ecNumber evidence="3">2.1.1.148</ecNumber>
    </submittedName>
</protein>
<evidence type="ECO:0000313" key="3">
    <source>
        <dbReference type="EMBL" id="MCT7965154.1"/>
    </source>
</evidence>
<dbReference type="GO" id="GO:0032259">
    <property type="term" value="P:methylation"/>
    <property type="evidence" value="ECO:0007669"/>
    <property type="project" value="UniProtKB-KW"/>
</dbReference>
<keyword evidence="4" id="KW-1185">Reference proteome</keyword>
<dbReference type="Pfam" id="PF02511">
    <property type="entry name" value="Thy1"/>
    <property type="match status" value="1"/>
</dbReference>
<dbReference type="InterPro" id="IPR036844">
    <property type="entry name" value="Hint_dom_sf"/>
</dbReference>
<organism evidence="3 4">
    <name type="scientific">Laspinema palackyanum D2a</name>
    <dbReference type="NCBI Taxonomy" id="2953684"/>
    <lineage>
        <taxon>Bacteria</taxon>
        <taxon>Bacillati</taxon>
        <taxon>Cyanobacteriota</taxon>
        <taxon>Cyanophyceae</taxon>
        <taxon>Oscillatoriophycideae</taxon>
        <taxon>Oscillatoriales</taxon>
        <taxon>Laspinemataceae</taxon>
        <taxon>Laspinema</taxon>
        <taxon>Laspinema palackyanum</taxon>
    </lineage>
</organism>
<gene>
    <name evidence="3" type="ORF">NG799_02245</name>
</gene>
<dbReference type="SUPFAM" id="SSF69796">
    <property type="entry name" value="Thymidylate synthase-complementing protein Thy1"/>
    <property type="match status" value="1"/>
</dbReference>
<dbReference type="InterPro" id="IPR003669">
    <property type="entry name" value="Thymidylate_synthase_ThyX"/>
</dbReference>
<dbReference type="SMART" id="SM00305">
    <property type="entry name" value="HintC"/>
    <property type="match status" value="1"/>
</dbReference>
<accession>A0ABT2MK78</accession>
<dbReference type="PROSITE" id="PS50818">
    <property type="entry name" value="INTEIN_C_TER"/>
    <property type="match status" value="1"/>
</dbReference>
<dbReference type="EMBL" id="JAMXFF010000002">
    <property type="protein sequence ID" value="MCT7965154.1"/>
    <property type="molecule type" value="Genomic_DNA"/>
</dbReference>
<dbReference type="Proteomes" id="UP001525890">
    <property type="component" value="Unassembled WGS sequence"/>
</dbReference>
<dbReference type="PROSITE" id="PS50817">
    <property type="entry name" value="INTEIN_N_TER"/>
    <property type="match status" value="1"/>
</dbReference>
<evidence type="ECO:0000259" key="2">
    <source>
        <dbReference type="SMART" id="SM00507"/>
    </source>
</evidence>
<dbReference type="Pfam" id="PF01844">
    <property type="entry name" value="HNH"/>
    <property type="match status" value="1"/>
</dbReference>
<dbReference type="CDD" id="cd00085">
    <property type="entry name" value="HNHc"/>
    <property type="match status" value="1"/>
</dbReference>
<dbReference type="Gene3D" id="1.10.30.50">
    <property type="match status" value="1"/>
</dbReference>
<dbReference type="CDD" id="cd20175">
    <property type="entry name" value="ThyX"/>
    <property type="match status" value="1"/>
</dbReference>
<dbReference type="InterPro" id="IPR036098">
    <property type="entry name" value="Thymidylate_synthase_ThyX_sf"/>
</dbReference>
<dbReference type="PANTHER" id="PTHR34934:SF1">
    <property type="entry name" value="FLAVIN-DEPENDENT THYMIDYLATE SYNTHASE"/>
    <property type="match status" value="1"/>
</dbReference>